<evidence type="ECO:0000256" key="4">
    <source>
        <dbReference type="ARBA" id="ARBA00023163"/>
    </source>
</evidence>
<dbReference type="RefSeq" id="WP_066203703.1">
    <property type="nucleotide sequence ID" value="NZ_CBCSAS010000010.1"/>
</dbReference>
<keyword evidence="4" id="KW-0804">Transcription</keyword>
<dbReference type="InterPro" id="IPR036390">
    <property type="entry name" value="WH_DNA-bd_sf"/>
</dbReference>
<dbReference type="PANTHER" id="PTHR30346">
    <property type="entry name" value="TRANSCRIPTIONAL DUAL REGULATOR HCAR-RELATED"/>
    <property type="match status" value="1"/>
</dbReference>
<dbReference type="CDD" id="cd05466">
    <property type="entry name" value="PBP2_LTTR_substrate"/>
    <property type="match status" value="1"/>
</dbReference>
<dbReference type="GO" id="GO:0003677">
    <property type="term" value="F:DNA binding"/>
    <property type="evidence" value="ECO:0007669"/>
    <property type="project" value="UniProtKB-KW"/>
</dbReference>
<dbReference type="STRING" id="1484.SA87_04705"/>
<dbReference type="PANTHER" id="PTHR30346:SF28">
    <property type="entry name" value="HTH-TYPE TRANSCRIPTIONAL REGULATOR CYNR"/>
    <property type="match status" value="1"/>
</dbReference>
<evidence type="ECO:0000313" key="7">
    <source>
        <dbReference type="Proteomes" id="UP000243024"/>
    </source>
</evidence>
<dbReference type="Gene3D" id="3.40.190.290">
    <property type="match status" value="1"/>
</dbReference>
<comment type="similarity">
    <text evidence="1">Belongs to the LysR transcriptional regulatory family.</text>
</comment>
<dbReference type="GO" id="GO:0032993">
    <property type="term" value="C:protein-DNA complex"/>
    <property type="evidence" value="ECO:0007669"/>
    <property type="project" value="TreeGrafter"/>
</dbReference>
<feature type="domain" description="HTH lysR-type" evidence="5">
    <location>
        <begin position="1"/>
        <end position="58"/>
    </location>
</feature>
<proteinExistence type="inferred from homology"/>
<dbReference type="InterPro" id="IPR000847">
    <property type="entry name" value="LysR_HTH_N"/>
</dbReference>
<comment type="caution">
    <text evidence="6">The sequence shown here is derived from an EMBL/GenBank/DDBJ whole genome shotgun (WGS) entry which is preliminary data.</text>
</comment>
<dbReference type="Pfam" id="PF03466">
    <property type="entry name" value="LysR_substrate"/>
    <property type="match status" value="1"/>
</dbReference>
<dbReference type="GO" id="GO:0003700">
    <property type="term" value="F:DNA-binding transcription factor activity"/>
    <property type="evidence" value="ECO:0007669"/>
    <property type="project" value="InterPro"/>
</dbReference>
<evidence type="ECO:0000256" key="2">
    <source>
        <dbReference type="ARBA" id="ARBA00023015"/>
    </source>
</evidence>
<evidence type="ECO:0000256" key="3">
    <source>
        <dbReference type="ARBA" id="ARBA00023125"/>
    </source>
</evidence>
<dbReference type="FunFam" id="1.10.10.10:FF:000001">
    <property type="entry name" value="LysR family transcriptional regulator"/>
    <property type="match status" value="1"/>
</dbReference>
<keyword evidence="2" id="KW-0805">Transcription regulation</keyword>
<dbReference type="EMBL" id="JXBB01000066">
    <property type="protein sequence ID" value="OAR03199.1"/>
    <property type="molecule type" value="Genomic_DNA"/>
</dbReference>
<dbReference type="Gene3D" id="1.10.10.10">
    <property type="entry name" value="Winged helix-like DNA-binding domain superfamily/Winged helix DNA-binding domain"/>
    <property type="match status" value="1"/>
</dbReference>
<reference evidence="6 7" key="1">
    <citation type="submission" date="2015-09" db="EMBL/GenBank/DDBJ databases">
        <title>Draft genome sequence of Hydrogenibacillus schlegelii DSM 2000.</title>
        <authorList>
            <person name="Hemp J."/>
        </authorList>
    </citation>
    <scope>NUCLEOTIDE SEQUENCE [LARGE SCALE GENOMIC DNA]</scope>
    <source>
        <strain evidence="6 7">MA 48</strain>
    </source>
</reference>
<dbReference type="InterPro" id="IPR036388">
    <property type="entry name" value="WH-like_DNA-bd_sf"/>
</dbReference>
<dbReference type="SUPFAM" id="SSF46785">
    <property type="entry name" value="Winged helix' DNA-binding domain"/>
    <property type="match status" value="1"/>
</dbReference>
<keyword evidence="7" id="KW-1185">Reference proteome</keyword>
<accession>A0A132N525</accession>
<organism evidence="6 7">
    <name type="scientific">Hydrogenibacillus schlegelii</name>
    <name type="common">Bacillus schlegelii</name>
    <dbReference type="NCBI Taxonomy" id="1484"/>
    <lineage>
        <taxon>Bacteria</taxon>
        <taxon>Bacillati</taxon>
        <taxon>Bacillota</taxon>
        <taxon>Bacilli</taxon>
        <taxon>Bacillales</taxon>
        <taxon>Bacillales Family X. Incertae Sedis</taxon>
        <taxon>Hydrogenibacillus</taxon>
    </lineage>
</organism>
<evidence type="ECO:0000256" key="1">
    <source>
        <dbReference type="ARBA" id="ARBA00009437"/>
    </source>
</evidence>
<dbReference type="PRINTS" id="PR00039">
    <property type="entry name" value="HTHLYSR"/>
</dbReference>
<keyword evidence="3" id="KW-0238">DNA-binding</keyword>
<dbReference type="InterPro" id="IPR005119">
    <property type="entry name" value="LysR_subst-bd"/>
</dbReference>
<gene>
    <name evidence="6" type="ORF">SA87_04705</name>
</gene>
<name>A0A132N525_HYDSH</name>
<dbReference type="Proteomes" id="UP000243024">
    <property type="component" value="Unassembled WGS sequence"/>
</dbReference>
<dbReference type="AlphaFoldDB" id="A0A132N525"/>
<evidence type="ECO:0000313" key="6">
    <source>
        <dbReference type="EMBL" id="OAR03199.1"/>
    </source>
</evidence>
<dbReference type="SUPFAM" id="SSF53850">
    <property type="entry name" value="Periplasmic binding protein-like II"/>
    <property type="match status" value="1"/>
</dbReference>
<dbReference type="Pfam" id="PF00126">
    <property type="entry name" value="HTH_1"/>
    <property type="match status" value="1"/>
</dbReference>
<dbReference type="OrthoDB" id="9803735at2"/>
<dbReference type="PROSITE" id="PS50931">
    <property type="entry name" value="HTH_LYSR"/>
    <property type="match status" value="1"/>
</dbReference>
<sequence length="294" mass="33335">MDFRRLRYFVTVVEAGQITKAAELLHMAQPPLSQQLKQLEAELGVALFHRVKKRLELTPAGETLYRHAKRLLAEIDEIAISVRETEAGLRGTLSFGFAKTLFAWVAPVLRQFHALHPNVRFLLREGDTYVLTEMVKRREIEFALIRLPFEDGALDVRALPDEPYVLVAPASWKVPKRLSFRFLEDRPLVLLHRLSGRGQFELVVGECRRHGFEPKIVAESPDVHVLLALVEEEIGATVIPFGAAVRFKPNNATVATFDDAHIAAKAAIVWDPERYRSKAAVRFIELLEERFGAL</sequence>
<evidence type="ECO:0000259" key="5">
    <source>
        <dbReference type="PROSITE" id="PS50931"/>
    </source>
</evidence>
<protein>
    <recommendedName>
        <fullName evidence="5">HTH lysR-type domain-containing protein</fullName>
    </recommendedName>
</protein>